<accession>A0A1G4KID8</accession>
<evidence type="ECO:0000313" key="3">
    <source>
        <dbReference type="EMBL" id="SCV04153.1"/>
    </source>
</evidence>
<dbReference type="OrthoDB" id="283424at2759"/>
<dbReference type="Proteomes" id="UP000189911">
    <property type="component" value="Chromosome G"/>
</dbReference>
<dbReference type="EMBL" id="LT598453">
    <property type="protein sequence ID" value="SCV04153.1"/>
    <property type="molecule type" value="Genomic_DNA"/>
</dbReference>
<sequence length="305" mass="35312">MRTGVALWMRSGMSCKNAVINKASGNAATVAADLYLDPSKWKALQPHQIFDLYRERVVKLGSQYKPSKEELDALLSTAEHTGVSPRSIRAVYYGGEQAAYDLNGVNMEDDYKPKPFMFDDLPSQAQTLVQQHREQRFYNRLAAYELPTLAQYRQEYKRPSPKTNPVTYRYTTYIGEEHPNARKVVVSLKTNDIGLTDKEVHKFRLLAQTRYDHLTDVFKMSSDRYPEPAQNARYLSDVLQSLIKESKDTSNDFSDVPLDTRHTIAKNLRKNRRDYKFPEEWKRPEDAPKELVNVSEIIQQQLQKI</sequence>
<dbReference type="GO" id="GO:0032543">
    <property type="term" value="P:mitochondrial translation"/>
    <property type="evidence" value="ECO:0007669"/>
    <property type="project" value="UniProtKB-UniRule"/>
</dbReference>
<feature type="domain" description="Small ribosomal subunit protein mS35 mitochondrial conserved" evidence="2">
    <location>
        <begin position="155"/>
        <end position="282"/>
    </location>
</feature>
<comment type="similarity">
    <text evidence="1">Belongs to the mitochondrion-specific ribosomal protein mS35 family.</text>
</comment>
<keyword evidence="1" id="KW-0689">Ribosomal protein</keyword>
<evidence type="ECO:0000259" key="2">
    <source>
        <dbReference type="Pfam" id="PF10213"/>
    </source>
</evidence>
<keyword evidence="1" id="KW-0687">Ribonucleoprotein</keyword>
<dbReference type="AlphaFoldDB" id="A0A1G4KID8"/>
<dbReference type="GO" id="GO:0005763">
    <property type="term" value="C:mitochondrial small ribosomal subunit"/>
    <property type="evidence" value="ECO:0007669"/>
    <property type="project" value="UniProtKB-UniRule"/>
</dbReference>
<evidence type="ECO:0000256" key="1">
    <source>
        <dbReference type="PIRNR" id="PIRNR036995"/>
    </source>
</evidence>
<dbReference type="InterPro" id="IPR017081">
    <property type="entry name" value="Ribosomal_mS35"/>
</dbReference>
<dbReference type="PIRSF" id="PIRSF036995">
    <property type="entry name" value="RSM24"/>
    <property type="match status" value="1"/>
</dbReference>
<dbReference type="PANTHER" id="PTHR13490:SF0">
    <property type="entry name" value="SMALL RIBOSOMAL SUBUNIT PROTEIN MS35"/>
    <property type="match status" value="1"/>
</dbReference>
<dbReference type="InterPro" id="IPR019349">
    <property type="entry name" value="Ribosomal_mS35_mit"/>
</dbReference>
<evidence type="ECO:0000313" key="4">
    <source>
        <dbReference type="Proteomes" id="UP000189911"/>
    </source>
</evidence>
<dbReference type="GO" id="GO:0003735">
    <property type="term" value="F:structural constituent of ribosome"/>
    <property type="evidence" value="ECO:0007669"/>
    <property type="project" value="UniProtKB-UniRule"/>
</dbReference>
<organism evidence="3 4">
    <name type="scientific">Lachancea nothofagi CBS 11611</name>
    <dbReference type="NCBI Taxonomy" id="1266666"/>
    <lineage>
        <taxon>Eukaryota</taxon>
        <taxon>Fungi</taxon>
        <taxon>Dikarya</taxon>
        <taxon>Ascomycota</taxon>
        <taxon>Saccharomycotina</taxon>
        <taxon>Saccharomycetes</taxon>
        <taxon>Saccharomycetales</taxon>
        <taxon>Saccharomycetaceae</taxon>
        <taxon>Lachancea</taxon>
    </lineage>
</organism>
<comment type="function">
    <text evidence="1">Component of the mitochondrial ribosome (mitoribosome), a dedicated translation machinery responsible for the synthesis of mitochondrial genome-encoded proteins, including at least some of the essential transmembrane subunits of the mitochondrial respiratory chain. The mitoribosomes are attached to the mitochondrial inner membrane and translation products are cotranslationally integrated into the membrane.</text>
</comment>
<dbReference type="InterPro" id="IPR039848">
    <property type="entry name" value="Ribosomal_mS35_mt"/>
</dbReference>
<comment type="subcellular location">
    <subcellularLocation>
        <location evidence="1">Mitochondrion</location>
    </subcellularLocation>
</comment>
<proteinExistence type="inferred from homology"/>
<keyword evidence="4" id="KW-1185">Reference proteome</keyword>
<dbReference type="Pfam" id="PF10213">
    <property type="entry name" value="MRP-S28"/>
    <property type="match status" value="1"/>
</dbReference>
<gene>
    <name evidence="3" type="ORF">LANO_0G08482G</name>
</gene>
<dbReference type="PANTHER" id="PTHR13490">
    <property type="entry name" value="MITOCHONDRIAL 28S RIBOSOMAL PROTEIN S28"/>
    <property type="match status" value="1"/>
</dbReference>
<keyword evidence="1" id="KW-0496">Mitochondrion</keyword>
<reference evidence="4" key="1">
    <citation type="submission" date="2016-03" db="EMBL/GenBank/DDBJ databases">
        <authorList>
            <person name="Devillers Hugo."/>
        </authorList>
    </citation>
    <scope>NUCLEOTIDE SEQUENCE [LARGE SCALE GENOMIC DNA]</scope>
</reference>
<protein>
    <recommendedName>
        <fullName evidence="1">Small ribosomal subunit protein mS35</fullName>
    </recommendedName>
    <alternativeName>
        <fullName evidence="1">37S ribosomal protein S24, mitochondrial</fullName>
    </alternativeName>
</protein>
<name>A0A1G4KID8_9SACH</name>